<dbReference type="SUPFAM" id="SSF56317">
    <property type="entry name" value="Carbon-nitrogen hydrolase"/>
    <property type="match status" value="1"/>
</dbReference>
<dbReference type="PANTHER" id="PTHR23088:SF53">
    <property type="entry name" value="OS06G0206000 PROTEIN"/>
    <property type="match status" value="1"/>
</dbReference>
<dbReference type="InterPro" id="IPR036526">
    <property type="entry name" value="C-N_Hydrolase_sf"/>
</dbReference>
<dbReference type="GO" id="GO:0050152">
    <property type="term" value="F:omega-amidase activity"/>
    <property type="evidence" value="ECO:0007669"/>
    <property type="project" value="TreeGrafter"/>
</dbReference>
<organism evidence="2">
    <name type="scientific">Ananas comosus var. bracteatus</name>
    <name type="common">red pineapple</name>
    <dbReference type="NCBI Taxonomy" id="296719"/>
    <lineage>
        <taxon>Eukaryota</taxon>
        <taxon>Viridiplantae</taxon>
        <taxon>Streptophyta</taxon>
        <taxon>Embryophyta</taxon>
        <taxon>Tracheophyta</taxon>
        <taxon>Spermatophyta</taxon>
        <taxon>Magnoliopsida</taxon>
        <taxon>Liliopsida</taxon>
        <taxon>Poales</taxon>
        <taxon>Bromeliaceae</taxon>
        <taxon>Bromelioideae</taxon>
        <taxon>Ananas</taxon>
    </lineage>
</organism>
<proteinExistence type="predicted"/>
<dbReference type="PROSITE" id="PS50263">
    <property type="entry name" value="CN_HYDROLASE"/>
    <property type="match status" value="1"/>
</dbReference>
<dbReference type="GO" id="GO:0006541">
    <property type="term" value="P:glutamine metabolic process"/>
    <property type="evidence" value="ECO:0007669"/>
    <property type="project" value="TreeGrafter"/>
</dbReference>
<sequence length="136" mass="15568">MLYRSRGAHLICYPGAFNMSTGELLWELMQRSSCGIDHLLILFHMQLFVATCSPARNPNAESDYMIWGHSSLVGPVMNEICCCEVWRYDRNNRHDEATVVGEIDYSMIHRRRENLSLAVQRCGVIYKTVDVLGQIA</sequence>
<dbReference type="PANTHER" id="PTHR23088">
    <property type="entry name" value="NITRILASE-RELATED"/>
    <property type="match status" value="1"/>
</dbReference>
<dbReference type="GO" id="GO:0006528">
    <property type="term" value="P:asparagine metabolic process"/>
    <property type="evidence" value="ECO:0007669"/>
    <property type="project" value="TreeGrafter"/>
</dbReference>
<reference evidence="2" key="1">
    <citation type="submission" date="2020-07" db="EMBL/GenBank/DDBJ databases">
        <authorList>
            <person name="Lin J."/>
        </authorList>
    </citation>
    <scope>NUCLEOTIDE SEQUENCE</scope>
</reference>
<feature type="domain" description="CN hydrolase" evidence="1">
    <location>
        <begin position="1"/>
        <end position="105"/>
    </location>
</feature>
<dbReference type="EMBL" id="LR862146">
    <property type="protein sequence ID" value="CAD1827188.1"/>
    <property type="molecule type" value="Genomic_DNA"/>
</dbReference>
<evidence type="ECO:0000259" key="1">
    <source>
        <dbReference type="PROSITE" id="PS50263"/>
    </source>
</evidence>
<gene>
    <name evidence="2" type="ORF">CB5_LOCUS10399</name>
</gene>
<evidence type="ECO:0000313" key="2">
    <source>
        <dbReference type="EMBL" id="CAD1827188.1"/>
    </source>
</evidence>
<dbReference type="GO" id="GO:0006107">
    <property type="term" value="P:oxaloacetate metabolic process"/>
    <property type="evidence" value="ECO:0007669"/>
    <property type="project" value="TreeGrafter"/>
</dbReference>
<dbReference type="InterPro" id="IPR003010">
    <property type="entry name" value="C-N_Hydrolase"/>
</dbReference>
<dbReference type="Gene3D" id="3.60.110.10">
    <property type="entry name" value="Carbon-nitrogen hydrolase"/>
    <property type="match status" value="1"/>
</dbReference>
<name>A0A6V7P967_ANACO</name>
<protein>
    <recommendedName>
        <fullName evidence="1">CN hydrolase domain-containing protein</fullName>
    </recommendedName>
</protein>
<accession>A0A6V7P967</accession>
<dbReference type="GO" id="GO:0005739">
    <property type="term" value="C:mitochondrion"/>
    <property type="evidence" value="ECO:0007669"/>
    <property type="project" value="TreeGrafter"/>
</dbReference>
<dbReference type="AlphaFoldDB" id="A0A6V7P967"/>